<accession>A0A3P7L4K8</accession>
<feature type="compositionally biased region" description="Polar residues" evidence="1">
    <location>
        <begin position="135"/>
        <end position="172"/>
    </location>
</feature>
<feature type="region of interest" description="Disordered" evidence="1">
    <location>
        <begin position="75"/>
        <end position="97"/>
    </location>
</feature>
<protein>
    <submittedName>
        <fullName evidence="2">Uncharacterized protein</fullName>
    </submittedName>
</protein>
<reference evidence="2 3" key="1">
    <citation type="submission" date="2018-11" db="EMBL/GenBank/DDBJ databases">
        <authorList>
            <consortium name="Pathogen Informatics"/>
        </authorList>
    </citation>
    <scope>NUCLEOTIDE SEQUENCE [LARGE SCALE GENOMIC DNA]</scope>
</reference>
<feature type="region of interest" description="Disordered" evidence="1">
    <location>
        <begin position="111"/>
        <end position="207"/>
    </location>
</feature>
<sequence>MPKLRYCGRGWFRGTAAQLQAPEVLFYVCPSKDKLRSYFDGECTLHDLTLYTGLEKEAVAFILEKYNRDNIDKEAKVQEAPKKSSLPPGNLENRSLGNNVTFVIPKLDISDVRGDEASPDDVTPTPRDPVDQILHQPQPSQTPHQRQPSTVQRNLVESYQDQESTCLHNQSPREVPDSSAEISDLAKREQESTCLHNQSPREVPDSSAEISDLAKRLGARLFQDTSILEQLRSVKREKSFVDQLREIVASSSTSDSRKQLQFIPSTPVARRSVPPTVVYREIDVQTSIQIGELPQRKIELRDKATDLPSLDYLSISELGGLRQIPDTFIVQEDVSSSAFSSDQSAGQIPCNMISKEHTTITVNRDGSAVLTPSKNVRVSELMETAPLNSNQAIIHPVEDLSNAVLNASPRTPRISESPWRPSSRRLRLEEVDISTSQESNSIGGFYFPNSKVF</sequence>
<dbReference type="EMBL" id="UYYB01099743">
    <property type="protein sequence ID" value="VDM77645.1"/>
    <property type="molecule type" value="Genomic_DNA"/>
</dbReference>
<gene>
    <name evidence="2" type="ORF">SVUK_LOCUS12643</name>
</gene>
<proteinExistence type="predicted"/>
<evidence type="ECO:0000313" key="3">
    <source>
        <dbReference type="Proteomes" id="UP000270094"/>
    </source>
</evidence>
<name>A0A3P7L4K8_STRVU</name>
<organism evidence="2 3">
    <name type="scientific">Strongylus vulgaris</name>
    <name type="common">Blood worm</name>
    <dbReference type="NCBI Taxonomy" id="40348"/>
    <lineage>
        <taxon>Eukaryota</taxon>
        <taxon>Metazoa</taxon>
        <taxon>Ecdysozoa</taxon>
        <taxon>Nematoda</taxon>
        <taxon>Chromadorea</taxon>
        <taxon>Rhabditida</taxon>
        <taxon>Rhabditina</taxon>
        <taxon>Rhabditomorpha</taxon>
        <taxon>Strongyloidea</taxon>
        <taxon>Strongylidae</taxon>
        <taxon>Strongylus</taxon>
    </lineage>
</organism>
<evidence type="ECO:0000313" key="2">
    <source>
        <dbReference type="EMBL" id="VDM77645.1"/>
    </source>
</evidence>
<dbReference type="OrthoDB" id="186812at2759"/>
<keyword evidence="3" id="KW-1185">Reference proteome</keyword>
<dbReference type="AlphaFoldDB" id="A0A3P7L4K8"/>
<evidence type="ECO:0000256" key="1">
    <source>
        <dbReference type="SAM" id="MobiDB-lite"/>
    </source>
</evidence>
<dbReference type="Proteomes" id="UP000270094">
    <property type="component" value="Unassembled WGS sequence"/>
</dbReference>